<dbReference type="OrthoDB" id="8816154at2"/>
<protein>
    <submittedName>
        <fullName evidence="2">Uncharacterized protein</fullName>
    </submittedName>
</protein>
<dbReference type="AlphaFoldDB" id="A0A5N7MV82"/>
<reference evidence="2 3" key="1">
    <citation type="journal article" date="2019" name="Syst. Appl. Microbiol.">
        <title>Microvirga tunisiensis sp. nov., a root nodule symbiotic bacterium isolated from Lupinus micranthus and L. luteus grown in Northern Tunisia.</title>
        <authorList>
            <person name="Msaddak A."/>
            <person name="Rejili M."/>
            <person name="Duran D."/>
            <person name="Mars M."/>
            <person name="Palacios J.M."/>
            <person name="Ruiz-Argueso T."/>
            <person name="Rey L."/>
            <person name="Imperial J."/>
        </authorList>
    </citation>
    <scope>NUCLEOTIDE SEQUENCE [LARGE SCALE GENOMIC DNA]</scope>
    <source>
        <strain evidence="2 3">Lmie10</strain>
    </source>
</reference>
<dbReference type="EMBL" id="VOSK01000477">
    <property type="protein sequence ID" value="MPR30892.1"/>
    <property type="molecule type" value="Genomic_DNA"/>
</dbReference>
<feature type="region of interest" description="Disordered" evidence="1">
    <location>
        <begin position="1"/>
        <end position="20"/>
    </location>
</feature>
<accession>A0A5N7MV82</accession>
<evidence type="ECO:0000313" key="2">
    <source>
        <dbReference type="EMBL" id="MPR30892.1"/>
    </source>
</evidence>
<proteinExistence type="predicted"/>
<evidence type="ECO:0000256" key="1">
    <source>
        <dbReference type="SAM" id="MobiDB-lite"/>
    </source>
</evidence>
<organism evidence="2 3">
    <name type="scientific">Microvirga tunisiensis</name>
    <dbReference type="NCBI Taxonomy" id="2108360"/>
    <lineage>
        <taxon>Bacteria</taxon>
        <taxon>Pseudomonadati</taxon>
        <taxon>Pseudomonadota</taxon>
        <taxon>Alphaproteobacteria</taxon>
        <taxon>Hyphomicrobiales</taxon>
        <taxon>Methylobacteriaceae</taxon>
        <taxon>Microvirga</taxon>
    </lineage>
</organism>
<dbReference type="RefSeq" id="WP_152717904.1">
    <property type="nucleotide sequence ID" value="NZ_VOSJ01000506.1"/>
</dbReference>
<dbReference type="Proteomes" id="UP000403266">
    <property type="component" value="Unassembled WGS sequence"/>
</dbReference>
<keyword evidence="3" id="KW-1185">Reference proteome</keyword>
<name>A0A5N7MV82_9HYPH</name>
<gene>
    <name evidence="2" type="ORF">FS320_39630</name>
</gene>
<sequence>MSRRRKNAQPPEHPIEAELRKPQTIGSLEVLAGIDRSEAGRKAFWERFRTITPAGASLDAGCAELRRLAREKAGLLPQGSIGAQT</sequence>
<evidence type="ECO:0000313" key="3">
    <source>
        <dbReference type="Proteomes" id="UP000403266"/>
    </source>
</evidence>
<comment type="caution">
    <text evidence="2">The sequence shown here is derived from an EMBL/GenBank/DDBJ whole genome shotgun (WGS) entry which is preliminary data.</text>
</comment>